<organism evidence="2 3">
    <name type="scientific">Cordylochernes scorpioides</name>
    <dbReference type="NCBI Taxonomy" id="51811"/>
    <lineage>
        <taxon>Eukaryota</taxon>
        <taxon>Metazoa</taxon>
        <taxon>Ecdysozoa</taxon>
        <taxon>Arthropoda</taxon>
        <taxon>Chelicerata</taxon>
        <taxon>Arachnida</taxon>
        <taxon>Pseudoscorpiones</taxon>
        <taxon>Cheliferoidea</taxon>
        <taxon>Chernetidae</taxon>
        <taxon>Cordylochernes</taxon>
    </lineage>
</organism>
<evidence type="ECO:0000256" key="1">
    <source>
        <dbReference type="SAM" id="MobiDB-lite"/>
    </source>
</evidence>
<evidence type="ECO:0000313" key="2">
    <source>
        <dbReference type="EMBL" id="UYV68368.1"/>
    </source>
</evidence>
<dbReference type="EMBL" id="CP092867">
    <property type="protein sequence ID" value="UYV68368.1"/>
    <property type="molecule type" value="Genomic_DNA"/>
</dbReference>
<name>A0ABY6KKT1_9ARAC</name>
<gene>
    <name evidence="2" type="ORF">LAZ67_5004106</name>
</gene>
<dbReference type="Proteomes" id="UP001235939">
    <property type="component" value="Chromosome 05"/>
</dbReference>
<protein>
    <submittedName>
        <fullName evidence="2">Uncharacterized protein</fullName>
    </submittedName>
</protein>
<feature type="compositionally biased region" description="Basic and acidic residues" evidence="1">
    <location>
        <begin position="74"/>
        <end position="87"/>
    </location>
</feature>
<keyword evidence="3" id="KW-1185">Reference proteome</keyword>
<reference evidence="2 3" key="1">
    <citation type="submission" date="2022-01" db="EMBL/GenBank/DDBJ databases">
        <title>A chromosomal length assembly of Cordylochernes scorpioides.</title>
        <authorList>
            <person name="Zeh D."/>
            <person name="Zeh J."/>
        </authorList>
    </citation>
    <scope>NUCLEOTIDE SEQUENCE [LARGE SCALE GENOMIC DNA]</scope>
    <source>
        <strain evidence="2">IN4F17</strain>
        <tissue evidence="2">Whole Body</tissue>
    </source>
</reference>
<accession>A0ABY6KKT1</accession>
<proteinExistence type="predicted"/>
<feature type="region of interest" description="Disordered" evidence="1">
    <location>
        <begin position="74"/>
        <end position="128"/>
    </location>
</feature>
<evidence type="ECO:0000313" key="3">
    <source>
        <dbReference type="Proteomes" id="UP001235939"/>
    </source>
</evidence>
<sequence>MNIANEMLDSVRDDPNLLQRVITGDEAGVVHHEFLPQDRTVNEEYYLQKFSKITMTRDELVDIEVRRASVDRIVDAKGREEDPKEPMESDPDSESGGSPTFPKKENALGRTQEVPPGQEDVTPPPPVSDVLGRLTTTLHQLSAVTGHRERWNRYDGSYEAQSFFDNYDAQADLAQLHYTDRLRKPPDLLQAPLRITNTRAYVTCSPDHL</sequence>